<dbReference type="SUPFAM" id="SSF48726">
    <property type="entry name" value="Immunoglobulin"/>
    <property type="match status" value="1"/>
</dbReference>
<keyword evidence="10" id="KW-1185">Reference proteome</keyword>
<organism evidence="9 10">
    <name type="scientific">Mytilus coruscus</name>
    <name type="common">Sea mussel</name>
    <dbReference type="NCBI Taxonomy" id="42192"/>
    <lineage>
        <taxon>Eukaryota</taxon>
        <taxon>Metazoa</taxon>
        <taxon>Spiralia</taxon>
        <taxon>Lophotrochozoa</taxon>
        <taxon>Mollusca</taxon>
        <taxon>Bivalvia</taxon>
        <taxon>Autobranchia</taxon>
        <taxon>Pteriomorphia</taxon>
        <taxon>Mytilida</taxon>
        <taxon>Mytiloidea</taxon>
        <taxon>Mytilidae</taxon>
        <taxon>Mytilinae</taxon>
        <taxon>Mytilus</taxon>
    </lineage>
</organism>
<evidence type="ECO:0000256" key="2">
    <source>
        <dbReference type="ARBA" id="ARBA00022729"/>
    </source>
</evidence>
<keyword evidence="2" id="KW-0732">Signal</keyword>
<evidence type="ECO:0000256" key="4">
    <source>
        <dbReference type="ARBA" id="ARBA00023157"/>
    </source>
</evidence>
<accession>A0A6J8DXF5</accession>
<dbReference type="SUPFAM" id="SSF57196">
    <property type="entry name" value="EGF/Laminin"/>
    <property type="match status" value="1"/>
</dbReference>
<dbReference type="SUPFAM" id="SSF63825">
    <property type="entry name" value="YWTD domain"/>
    <property type="match status" value="2"/>
</dbReference>
<sequence>MLNEWIVQVQVIEDDNPWVMHTNKLTIDRLELETWTNTSVVRGMVAAVSVDYHFTKGFIYYSDQKADRVSRWMFFTDVEYPNIEKCGLDESNRQAIVTTNIGSPNGLSIDFTTNRLYWVDNHILLKQIKSSKLDGTDIKIVMQSADNLPWVWGLVVYTHWLYLTQFSNNSVCRVDKQTGSNFQIIRADADQPVGIKIYSEDNQPKGTNLCFSNNGGCEQLCLPTPQYTVICTCADGFELKPDEKTCLYKGSGKWVTFANLNTIERMDLETNVTETIASKTNNAVDLDIHYEKGFVYWSDVRAKKISRSTVTRTSVSGYVEDIIVETVDVPDGIAIDWVYNLLYWTDTGHSHIQVSRLDGTDSKTIIENDGSLEEPRAIVVDPNTGLLFFTDWGSSSRIERCGMDGRDRRIIINSDITWPNGMTIDGSLNQIKSTRFDGTDTYTVIKNENVLPKPFDLVVYGSYVYWSNEEYRSVCRVNKNTGRDFSILANYLRSPMGIQVFADGVQPKEPPKYIIIDVRSTSVIVTWNFPVTLEYIVQTELKLYDNDDSIVYTRSSYYPVAEHTITAIQLQKCHRYRIKLRCQYIKHGWSPDVEHKFWATENMVYSEQSKNINITWTSQTYRSSVDVIFDSLVDTQKTIFANDIPIDNSQKYKYLNKDGLNFQFTLQDVLISDVGLYKSAPVFDSTLIDGCALLVITELPQTPYLTYDKQHFVGSTSVFKCSSAVTRHPMYLPSNLQYTWSVVGIKQGDTLSINTITKSDKGKDVACTVTDDRGKVSASSNTVSLDPYYGPESIRLSTDSESVNVAKGSRLTVTCFAICYPKCYFVWKRVSNGVISDMSNDQTFTINDVSLKDDGISNADEVTQIPDKDFNAKSRKTDNGVTSKEIIIYPIIGVAVVIIGTVVLLLICWRRRRNSPARTGKPFEEPDKRVSTVSAIYDTIDEQREHTSNMYNPNSEYLDPFHELASSRTDPKYVLVILCACTEIRL</sequence>
<keyword evidence="4" id="KW-1015">Disulfide bond</keyword>
<feature type="repeat" description="LDL-receptor class B" evidence="6">
    <location>
        <begin position="340"/>
        <end position="384"/>
    </location>
</feature>
<dbReference type="InterPro" id="IPR036116">
    <property type="entry name" value="FN3_sf"/>
</dbReference>
<dbReference type="InterPro" id="IPR013783">
    <property type="entry name" value="Ig-like_fold"/>
</dbReference>
<dbReference type="OrthoDB" id="6131302at2759"/>
<dbReference type="InterPro" id="IPR011042">
    <property type="entry name" value="6-blade_b-propeller_TolB-like"/>
</dbReference>
<dbReference type="Gene3D" id="2.60.40.10">
    <property type="entry name" value="Immunoglobulins"/>
    <property type="match status" value="2"/>
</dbReference>
<dbReference type="PANTHER" id="PTHR46513">
    <property type="entry name" value="VITELLOGENIN RECEPTOR-LIKE PROTEIN-RELATED-RELATED"/>
    <property type="match status" value="1"/>
</dbReference>
<dbReference type="InterPro" id="IPR000033">
    <property type="entry name" value="LDLR_classB_rpt"/>
</dbReference>
<protein>
    <submittedName>
        <fullName evidence="9">LRP5_6</fullName>
    </submittedName>
</protein>
<dbReference type="Pfam" id="PF14670">
    <property type="entry name" value="FXa_inhibition"/>
    <property type="match status" value="1"/>
</dbReference>
<dbReference type="SUPFAM" id="SSF49265">
    <property type="entry name" value="Fibronectin type III"/>
    <property type="match status" value="1"/>
</dbReference>
<dbReference type="PROSITE" id="PS50835">
    <property type="entry name" value="IG_LIKE"/>
    <property type="match status" value="2"/>
</dbReference>
<dbReference type="Gene3D" id="2.120.10.30">
    <property type="entry name" value="TolB, C-terminal domain"/>
    <property type="match status" value="2"/>
</dbReference>
<keyword evidence="7" id="KW-0472">Membrane</keyword>
<feature type="domain" description="Ig-like" evidence="8">
    <location>
        <begin position="791"/>
        <end position="855"/>
    </location>
</feature>
<dbReference type="PANTHER" id="PTHR46513:SF13">
    <property type="entry name" value="EGF-LIKE DOMAIN-CONTAINING PROTEIN"/>
    <property type="match status" value="1"/>
</dbReference>
<keyword evidence="1" id="KW-0245">EGF-like domain</keyword>
<dbReference type="InterPro" id="IPR036179">
    <property type="entry name" value="Ig-like_dom_sf"/>
</dbReference>
<evidence type="ECO:0000256" key="5">
    <source>
        <dbReference type="ARBA" id="ARBA00023180"/>
    </source>
</evidence>
<feature type="domain" description="Ig-like" evidence="8">
    <location>
        <begin position="700"/>
        <end position="784"/>
    </location>
</feature>
<evidence type="ECO:0000259" key="8">
    <source>
        <dbReference type="PROSITE" id="PS50835"/>
    </source>
</evidence>
<dbReference type="EMBL" id="CACVKT020008130">
    <property type="protein sequence ID" value="CAC5413279.1"/>
    <property type="molecule type" value="Genomic_DNA"/>
</dbReference>
<keyword evidence="5" id="KW-0325">Glycoprotein</keyword>
<keyword evidence="3" id="KW-0677">Repeat</keyword>
<keyword evidence="7" id="KW-0812">Transmembrane</keyword>
<evidence type="ECO:0000256" key="7">
    <source>
        <dbReference type="SAM" id="Phobius"/>
    </source>
</evidence>
<name>A0A6J8DXF5_MYTCO</name>
<feature type="repeat" description="LDL-receptor class B" evidence="6">
    <location>
        <begin position="71"/>
        <end position="113"/>
    </location>
</feature>
<feature type="repeat" description="LDL-receptor class B" evidence="6">
    <location>
        <begin position="385"/>
        <end position="428"/>
    </location>
</feature>
<keyword evidence="7" id="KW-1133">Transmembrane helix</keyword>
<evidence type="ECO:0000256" key="3">
    <source>
        <dbReference type="ARBA" id="ARBA00022737"/>
    </source>
</evidence>
<gene>
    <name evidence="9" type="ORF">MCOR_46183</name>
</gene>
<dbReference type="PROSITE" id="PS51120">
    <property type="entry name" value="LDLRB"/>
    <property type="match status" value="3"/>
</dbReference>
<evidence type="ECO:0000256" key="6">
    <source>
        <dbReference type="PROSITE-ProRule" id="PRU00461"/>
    </source>
</evidence>
<dbReference type="AlphaFoldDB" id="A0A6J8DXF5"/>
<reference evidence="9 10" key="1">
    <citation type="submission" date="2020-06" db="EMBL/GenBank/DDBJ databases">
        <authorList>
            <person name="Li R."/>
            <person name="Bekaert M."/>
        </authorList>
    </citation>
    <scope>NUCLEOTIDE SEQUENCE [LARGE SCALE GENOMIC DNA]</scope>
    <source>
        <strain evidence="10">wild</strain>
    </source>
</reference>
<evidence type="ECO:0000313" key="10">
    <source>
        <dbReference type="Proteomes" id="UP000507470"/>
    </source>
</evidence>
<dbReference type="SMART" id="SM00135">
    <property type="entry name" value="LY"/>
    <property type="match status" value="7"/>
</dbReference>
<evidence type="ECO:0000313" key="9">
    <source>
        <dbReference type="EMBL" id="CAC5413279.1"/>
    </source>
</evidence>
<proteinExistence type="predicted"/>
<dbReference type="InterPro" id="IPR050778">
    <property type="entry name" value="Cueball_EGF_LRP_Nidogen"/>
</dbReference>
<dbReference type="Pfam" id="PF00058">
    <property type="entry name" value="Ldl_recept_b"/>
    <property type="match status" value="2"/>
</dbReference>
<dbReference type="InterPro" id="IPR007110">
    <property type="entry name" value="Ig-like_dom"/>
</dbReference>
<dbReference type="FunFam" id="2.120.10.30:FF:000241">
    <property type="entry name" value="Low-density lipoprotein receptor-related protein 6"/>
    <property type="match status" value="2"/>
</dbReference>
<feature type="transmembrane region" description="Helical" evidence="7">
    <location>
        <begin position="886"/>
        <end position="909"/>
    </location>
</feature>
<dbReference type="Proteomes" id="UP000507470">
    <property type="component" value="Unassembled WGS sequence"/>
</dbReference>
<evidence type="ECO:0000256" key="1">
    <source>
        <dbReference type="ARBA" id="ARBA00022536"/>
    </source>
</evidence>